<dbReference type="PANTHER" id="PTHR37692:SF1">
    <property type="entry name" value="DUF420 DOMAIN-CONTAINING PROTEIN"/>
    <property type="match status" value="1"/>
</dbReference>
<name>A0A2T4Z6U6_9BACL</name>
<feature type="transmembrane region" description="Helical" evidence="1">
    <location>
        <begin position="79"/>
        <end position="101"/>
    </location>
</feature>
<dbReference type="Proteomes" id="UP000241639">
    <property type="component" value="Unassembled WGS sequence"/>
</dbReference>
<proteinExistence type="predicted"/>
<organism evidence="2 3">
    <name type="scientific">Desmospora activa DSM 45169</name>
    <dbReference type="NCBI Taxonomy" id="1121389"/>
    <lineage>
        <taxon>Bacteria</taxon>
        <taxon>Bacillati</taxon>
        <taxon>Bacillota</taxon>
        <taxon>Bacilli</taxon>
        <taxon>Bacillales</taxon>
        <taxon>Thermoactinomycetaceae</taxon>
        <taxon>Desmospora</taxon>
    </lineage>
</organism>
<feature type="transmembrane region" description="Helical" evidence="1">
    <location>
        <begin position="151"/>
        <end position="173"/>
    </location>
</feature>
<feature type="transmembrane region" description="Helical" evidence="1">
    <location>
        <begin position="113"/>
        <end position="131"/>
    </location>
</feature>
<evidence type="ECO:0000256" key="1">
    <source>
        <dbReference type="SAM" id="Phobius"/>
    </source>
</evidence>
<accession>A0A2T4Z6U6</accession>
<gene>
    <name evidence="2" type="ORF">C8J48_0151</name>
</gene>
<keyword evidence="1" id="KW-0812">Transmembrane</keyword>
<dbReference type="AlphaFoldDB" id="A0A2T4Z6U6"/>
<keyword evidence="1" id="KW-1133">Transmembrane helix</keyword>
<dbReference type="Pfam" id="PF04238">
    <property type="entry name" value="DUF420"/>
    <property type="match status" value="1"/>
</dbReference>
<dbReference type="PANTHER" id="PTHR37692">
    <property type="entry name" value="HYPOTHETICAL MEMBRANE SPANNING PROTEIN"/>
    <property type="match status" value="1"/>
</dbReference>
<evidence type="ECO:0000313" key="2">
    <source>
        <dbReference type="EMBL" id="PTM57601.1"/>
    </source>
</evidence>
<comment type="caution">
    <text evidence="2">The sequence shown here is derived from an EMBL/GenBank/DDBJ whole genome shotgun (WGS) entry which is preliminary data.</text>
</comment>
<dbReference type="InterPro" id="IPR007352">
    <property type="entry name" value="DUF420"/>
</dbReference>
<evidence type="ECO:0000313" key="3">
    <source>
        <dbReference type="Proteomes" id="UP000241639"/>
    </source>
</evidence>
<reference evidence="2 3" key="1">
    <citation type="submission" date="2018-04" db="EMBL/GenBank/DDBJ databases">
        <title>Genomic Encyclopedia of Archaeal and Bacterial Type Strains, Phase II (KMG-II): from individual species to whole genera.</title>
        <authorList>
            <person name="Goeker M."/>
        </authorList>
    </citation>
    <scope>NUCLEOTIDE SEQUENCE [LARGE SCALE GENOMIC DNA]</scope>
    <source>
        <strain evidence="2 3">DSM 45169</strain>
    </source>
</reference>
<sequence length="212" mass="24483">MTRVCDTGEKWLTPHVIYWGQENGLKGEIRMDQQTENNQNQGFHYTPWVVGLTIAINLIILILFLLPEADRFSHLDLTFLPMMNAIFNSFTTVFLAAALFFIKRKNITMHRRFIYAAFGSTSLFLITYLIYHGLAESTRYGGSGILAAIYYFILITHIILAAVIVPLALISFFRGINMKVEKHRKIARWTMPLWLYVSITGVIIYLMISPYY</sequence>
<feature type="transmembrane region" description="Helical" evidence="1">
    <location>
        <begin position="48"/>
        <end position="67"/>
    </location>
</feature>
<keyword evidence="3" id="KW-1185">Reference proteome</keyword>
<feature type="transmembrane region" description="Helical" evidence="1">
    <location>
        <begin position="193"/>
        <end position="211"/>
    </location>
</feature>
<protein>
    <submittedName>
        <fullName evidence="2">Putative membrane protein</fullName>
    </submittedName>
</protein>
<dbReference type="EMBL" id="PZZP01000001">
    <property type="protein sequence ID" value="PTM57601.1"/>
    <property type="molecule type" value="Genomic_DNA"/>
</dbReference>
<keyword evidence="1" id="KW-0472">Membrane</keyword>